<dbReference type="GO" id="GO:0005773">
    <property type="term" value="C:vacuole"/>
    <property type="evidence" value="ECO:0007669"/>
    <property type="project" value="GOC"/>
</dbReference>
<evidence type="ECO:0000256" key="3">
    <source>
        <dbReference type="ARBA" id="ARBA00022692"/>
    </source>
</evidence>
<sequence>MANAAAKKTAAQNEKAIQNLHRSMATANVLSIFLRWWRRRGIFTLPFGVAYFFMVVSYVVEGFAYSFLTNAGKSTTDSTGTVRPASIDLANPGYFIEWVFDILYVTWACQVGSALLGEYVWWLYISIPGYVLYKVGPMIYSFLRPSAPLAEEPVEQTSKRQQKLKARQDRGDPREPNAGDWGKGSQSRKIALDENNKVQPLGGLPEALREQMIP</sequence>
<evidence type="ECO:0008006" key="11">
    <source>
        <dbReference type="Google" id="ProtNLM"/>
    </source>
</evidence>
<feature type="transmembrane region" description="Helical" evidence="8">
    <location>
        <begin position="41"/>
        <end position="60"/>
    </location>
</feature>
<name>A0A4S4LHR5_9AGAM</name>
<dbReference type="GO" id="GO:0006624">
    <property type="term" value="P:vacuolar protein processing"/>
    <property type="evidence" value="ECO:0007669"/>
    <property type="project" value="TreeGrafter"/>
</dbReference>
<protein>
    <recommendedName>
        <fullName evidence="11">DUF788-domain-containing protein</fullName>
    </recommendedName>
</protein>
<evidence type="ECO:0000256" key="7">
    <source>
        <dbReference type="SAM" id="MobiDB-lite"/>
    </source>
</evidence>
<dbReference type="OrthoDB" id="10012212at2759"/>
<proteinExistence type="inferred from homology"/>
<keyword evidence="10" id="KW-1185">Reference proteome</keyword>
<dbReference type="PANTHER" id="PTHR13505">
    <property type="entry name" value="TRANSMEMBRANE PROTEIN 208"/>
    <property type="match status" value="1"/>
</dbReference>
<evidence type="ECO:0000256" key="8">
    <source>
        <dbReference type="SAM" id="Phobius"/>
    </source>
</evidence>
<comment type="similarity">
    <text evidence="2">Belongs to the TMEM208 family.</text>
</comment>
<dbReference type="Pfam" id="PF05620">
    <property type="entry name" value="TMEM208_SND2"/>
    <property type="match status" value="1"/>
</dbReference>
<comment type="caution">
    <text evidence="9">The sequence shown here is derived from an EMBL/GenBank/DDBJ whole genome shotgun (WGS) entry which is preliminary data.</text>
</comment>
<keyword evidence="5 8" id="KW-1133">Transmembrane helix</keyword>
<evidence type="ECO:0000313" key="10">
    <source>
        <dbReference type="Proteomes" id="UP000308199"/>
    </source>
</evidence>
<evidence type="ECO:0000313" key="9">
    <source>
        <dbReference type="EMBL" id="THH11546.1"/>
    </source>
</evidence>
<keyword evidence="3 8" id="KW-0812">Transmembrane</keyword>
<feature type="region of interest" description="Disordered" evidence="7">
    <location>
        <begin position="153"/>
        <end position="214"/>
    </location>
</feature>
<keyword evidence="6 8" id="KW-0472">Membrane</keyword>
<accession>A0A4S4LHR5</accession>
<dbReference type="PANTHER" id="PTHR13505:SF7">
    <property type="entry name" value="TRANSMEMBRANE PROTEIN 208"/>
    <property type="match status" value="1"/>
</dbReference>
<dbReference type="AlphaFoldDB" id="A0A4S4LHR5"/>
<feature type="compositionally biased region" description="Basic and acidic residues" evidence="7">
    <location>
        <begin position="166"/>
        <end position="177"/>
    </location>
</feature>
<dbReference type="Proteomes" id="UP000308199">
    <property type="component" value="Unassembled WGS sequence"/>
</dbReference>
<dbReference type="EMBL" id="SGPK01000012">
    <property type="protein sequence ID" value="THH11546.1"/>
    <property type="molecule type" value="Genomic_DNA"/>
</dbReference>
<comment type="subcellular location">
    <subcellularLocation>
        <location evidence="1">Endoplasmic reticulum membrane</location>
        <topology evidence="1">Multi-pass membrane protein</topology>
    </subcellularLocation>
</comment>
<evidence type="ECO:0000256" key="6">
    <source>
        <dbReference type="ARBA" id="ARBA00023136"/>
    </source>
</evidence>
<organism evidence="9 10">
    <name type="scientific">Phellinidium pouzarii</name>
    <dbReference type="NCBI Taxonomy" id="167371"/>
    <lineage>
        <taxon>Eukaryota</taxon>
        <taxon>Fungi</taxon>
        <taxon>Dikarya</taxon>
        <taxon>Basidiomycota</taxon>
        <taxon>Agaricomycotina</taxon>
        <taxon>Agaricomycetes</taxon>
        <taxon>Hymenochaetales</taxon>
        <taxon>Hymenochaetaceae</taxon>
        <taxon>Phellinidium</taxon>
    </lineage>
</organism>
<keyword evidence="4" id="KW-0256">Endoplasmic reticulum</keyword>
<evidence type="ECO:0000256" key="5">
    <source>
        <dbReference type="ARBA" id="ARBA00022989"/>
    </source>
</evidence>
<reference evidence="9 10" key="1">
    <citation type="submission" date="2019-02" db="EMBL/GenBank/DDBJ databases">
        <title>Genome sequencing of the rare red list fungi Phellinidium pouzarii.</title>
        <authorList>
            <person name="Buettner E."/>
            <person name="Kellner H."/>
        </authorList>
    </citation>
    <scope>NUCLEOTIDE SEQUENCE [LARGE SCALE GENOMIC DNA]</scope>
    <source>
        <strain evidence="9 10">DSM 108285</strain>
    </source>
</reference>
<evidence type="ECO:0000256" key="2">
    <source>
        <dbReference type="ARBA" id="ARBA00009950"/>
    </source>
</evidence>
<dbReference type="InterPro" id="IPR008506">
    <property type="entry name" value="SND2/TMEM208"/>
</dbReference>
<dbReference type="GO" id="GO:0005789">
    <property type="term" value="C:endoplasmic reticulum membrane"/>
    <property type="evidence" value="ECO:0007669"/>
    <property type="project" value="UniProtKB-SubCell"/>
</dbReference>
<evidence type="ECO:0000256" key="4">
    <source>
        <dbReference type="ARBA" id="ARBA00022824"/>
    </source>
</evidence>
<gene>
    <name evidence="9" type="ORF">EW145_g605</name>
</gene>
<evidence type="ECO:0000256" key="1">
    <source>
        <dbReference type="ARBA" id="ARBA00004477"/>
    </source>
</evidence>